<organism evidence="1 2">
    <name type="scientific">Agathobacter rectalis</name>
    <dbReference type="NCBI Taxonomy" id="39491"/>
    <lineage>
        <taxon>Bacteria</taxon>
        <taxon>Bacillati</taxon>
        <taxon>Bacillota</taxon>
        <taxon>Clostridia</taxon>
        <taxon>Lachnospirales</taxon>
        <taxon>Lachnospiraceae</taxon>
        <taxon>Agathobacter</taxon>
    </lineage>
</organism>
<dbReference type="Proteomes" id="UP000283431">
    <property type="component" value="Unassembled WGS sequence"/>
</dbReference>
<comment type="caution">
    <text evidence="1">The sequence shown here is derived from an EMBL/GenBank/DDBJ whole genome shotgun (WGS) entry which is preliminary data.</text>
</comment>
<dbReference type="RefSeq" id="WP_151197013.1">
    <property type="nucleotide sequence ID" value="NZ_JAQDCR010000002.1"/>
</dbReference>
<accession>A0A413PJ32</accession>
<dbReference type="AlphaFoldDB" id="A0A413PJ32"/>
<evidence type="ECO:0000313" key="2">
    <source>
        <dbReference type="Proteomes" id="UP000283431"/>
    </source>
</evidence>
<evidence type="ECO:0000313" key="1">
    <source>
        <dbReference type="EMBL" id="RGZ76073.1"/>
    </source>
</evidence>
<reference evidence="1 2" key="1">
    <citation type="submission" date="2018-08" db="EMBL/GenBank/DDBJ databases">
        <title>A genome reference for cultivated species of the human gut microbiota.</title>
        <authorList>
            <person name="Zou Y."/>
            <person name="Xue W."/>
            <person name="Luo G."/>
        </authorList>
    </citation>
    <scope>NUCLEOTIDE SEQUENCE [LARGE SCALE GENOMIC DNA]</scope>
    <source>
        <strain evidence="1 2">AM48-7</strain>
    </source>
</reference>
<proteinExistence type="predicted"/>
<protein>
    <submittedName>
        <fullName evidence="1">Uncharacterized protein</fullName>
    </submittedName>
</protein>
<gene>
    <name evidence="1" type="ORF">DW975_04590</name>
</gene>
<sequence>MEGLTIDNNNNDNIPKALGKSIETSEKLQEKFSPILEQEKKMQQLVEGVNIPKFEVSTQALDAMRNITDNSAMRIAQDNMNVMKSRALQMSPKINAAIASANNNAFKSIGKLAIKSSLHNYQFDIPAIKILDDLGKNATANLISGLNTLVNNSAMREIQSITSRLGKWLQTIDFSPLTSILENIRAAGFDHDYREVNDVFLKAMFDAKWFPYAGWIASFRIVHEMLEILNSSRASKNRIKRIDRLIFSYYDKDEIDNFKRRWRKMGLPSYMIRILVQAVQAYHRREYALTVSALSTLWEGIIQEKVNDNSYRVSRKTRENLTKLIEENEFDKIFASFCEEFIFYDCRKVEEVKPDVPGRHGIAHCWYNTYPNKKMALNAILFTDFLLRLKPLEKLEEKENGQAQNADS</sequence>
<dbReference type="EMBL" id="QSEN01000005">
    <property type="protein sequence ID" value="RGZ76073.1"/>
    <property type="molecule type" value="Genomic_DNA"/>
</dbReference>
<name>A0A413PJ32_9FIRM</name>